<dbReference type="Gene3D" id="3.50.50.60">
    <property type="entry name" value="FAD/NAD(P)-binding domain"/>
    <property type="match status" value="2"/>
</dbReference>
<keyword evidence="4" id="KW-1015">Disulfide bond</keyword>
<comment type="catalytic activity">
    <reaction evidence="6">
        <text>[thioredoxin]-dithiol + NADP(+) = [thioredoxin]-disulfide + NADPH + H(+)</text>
        <dbReference type="Rhea" id="RHEA:20345"/>
        <dbReference type="Rhea" id="RHEA-COMP:10698"/>
        <dbReference type="Rhea" id="RHEA-COMP:10700"/>
        <dbReference type="ChEBI" id="CHEBI:15378"/>
        <dbReference type="ChEBI" id="CHEBI:29950"/>
        <dbReference type="ChEBI" id="CHEBI:50058"/>
        <dbReference type="ChEBI" id="CHEBI:57783"/>
        <dbReference type="ChEBI" id="CHEBI:58349"/>
        <dbReference type="EC" id="1.8.1.9"/>
    </reaction>
</comment>
<evidence type="ECO:0000256" key="3">
    <source>
        <dbReference type="ARBA" id="ARBA00023002"/>
    </source>
</evidence>
<dbReference type="InterPro" id="IPR036188">
    <property type="entry name" value="FAD/NAD-bd_sf"/>
</dbReference>
<keyword evidence="2" id="KW-0274">FAD</keyword>
<dbReference type="InterPro" id="IPR050097">
    <property type="entry name" value="Ferredoxin-NADP_redctase_2"/>
</dbReference>
<dbReference type="PRINTS" id="PR00469">
    <property type="entry name" value="PNDRDTASEII"/>
</dbReference>
<keyword evidence="3" id="KW-0560">Oxidoreductase</keyword>
<dbReference type="Proteomes" id="UP000196560">
    <property type="component" value="Unassembled WGS sequence"/>
</dbReference>
<evidence type="ECO:0000256" key="2">
    <source>
        <dbReference type="ARBA" id="ARBA00022827"/>
    </source>
</evidence>
<dbReference type="PRINTS" id="PR00368">
    <property type="entry name" value="FADPNR"/>
</dbReference>
<protein>
    <submittedName>
        <fullName evidence="8">FAD-dependent oxidoreductase</fullName>
    </submittedName>
</protein>
<evidence type="ECO:0000256" key="5">
    <source>
        <dbReference type="ARBA" id="ARBA00023284"/>
    </source>
</evidence>
<dbReference type="RefSeq" id="WP_087185605.1">
    <property type="nucleotide sequence ID" value="NZ_NFHO01000001.1"/>
</dbReference>
<evidence type="ECO:0000313" key="9">
    <source>
        <dbReference type="Proteomes" id="UP000196560"/>
    </source>
</evidence>
<dbReference type="EMBL" id="NFHO01000001">
    <property type="protein sequence ID" value="OUN44468.1"/>
    <property type="molecule type" value="Genomic_DNA"/>
</dbReference>
<dbReference type="eggNOG" id="COG0492">
    <property type="taxonomic scope" value="Bacteria"/>
</dbReference>
<dbReference type="PANTHER" id="PTHR48105">
    <property type="entry name" value="THIOREDOXIN REDUCTASE 1-RELATED-RELATED"/>
    <property type="match status" value="1"/>
</dbReference>
<dbReference type="STRING" id="1118060.GCA_000311845_01000"/>
<dbReference type="AlphaFoldDB" id="A0A1Y3UBC1"/>
<feature type="domain" description="FAD/NAD(P)-binding" evidence="7">
    <location>
        <begin position="9"/>
        <end position="299"/>
    </location>
</feature>
<comment type="caution">
    <text evidence="8">The sequence shown here is derived from an EMBL/GenBank/DDBJ whole genome shotgun (WGS) entry which is preliminary data.</text>
</comment>
<dbReference type="InterPro" id="IPR008255">
    <property type="entry name" value="Pyr_nucl-diS_OxRdtase_2_AS"/>
</dbReference>
<evidence type="ECO:0000256" key="4">
    <source>
        <dbReference type="ARBA" id="ARBA00023157"/>
    </source>
</evidence>
<organism evidence="8 9">
    <name type="scientific">Enorma massiliensis</name>
    <dbReference type="NCBI Taxonomy" id="1472761"/>
    <lineage>
        <taxon>Bacteria</taxon>
        <taxon>Bacillati</taxon>
        <taxon>Actinomycetota</taxon>
        <taxon>Coriobacteriia</taxon>
        <taxon>Coriobacteriales</taxon>
        <taxon>Coriobacteriaceae</taxon>
        <taxon>Enorma</taxon>
    </lineage>
</organism>
<dbReference type="GO" id="GO:0004791">
    <property type="term" value="F:thioredoxin-disulfide reductase (NADPH) activity"/>
    <property type="evidence" value="ECO:0007669"/>
    <property type="project" value="UniProtKB-EC"/>
</dbReference>
<evidence type="ECO:0000313" key="8">
    <source>
        <dbReference type="EMBL" id="OUN44468.1"/>
    </source>
</evidence>
<evidence type="ECO:0000256" key="1">
    <source>
        <dbReference type="ARBA" id="ARBA00022630"/>
    </source>
</evidence>
<keyword evidence="9" id="KW-1185">Reference proteome</keyword>
<dbReference type="InterPro" id="IPR023753">
    <property type="entry name" value="FAD/NAD-binding_dom"/>
</dbReference>
<proteinExistence type="predicted"/>
<accession>A0A1Y3UBC1</accession>
<name>A0A1Y3UBC1_9ACTN</name>
<keyword evidence="5" id="KW-0676">Redox-active center</keyword>
<dbReference type="SUPFAM" id="SSF51905">
    <property type="entry name" value="FAD/NAD(P)-binding domain"/>
    <property type="match status" value="1"/>
</dbReference>
<keyword evidence="1" id="KW-0285">Flavoprotein</keyword>
<sequence>MDKTNRVVDTVVIGGGPAGYAAAIYAARASLKTVVIEQGMPGGQIATTDIVENYPAIPTITGAELGMKLQEHATEAGAESVYGVVEAIERLDDGSFNVVCADEAYQAPAVIVATGARPRTAGFTGEDQFRGRGISYCATCDGMFYRGKNVFVIGGGNAACEEGLYLARIANSVTMVVRRNEFRAPKGVVDRLLAHERVTVRYSTSITAVDGDRFLSSITFRNNDTGEVHTEAFEEGSFGIFVFAGTDPVVELVRPFVDLGSDGGVMTNESMETRTPGLYCVGDMRSKRLRQVITAAADGAIAGSEAYRYVTERG</sequence>
<dbReference type="Pfam" id="PF07992">
    <property type="entry name" value="Pyr_redox_2"/>
    <property type="match status" value="1"/>
</dbReference>
<evidence type="ECO:0000259" key="7">
    <source>
        <dbReference type="Pfam" id="PF07992"/>
    </source>
</evidence>
<gene>
    <name evidence="8" type="ORF">B5G21_00540</name>
</gene>
<reference evidence="9" key="1">
    <citation type="submission" date="2017-04" db="EMBL/GenBank/DDBJ databases">
        <title>Function of individual gut microbiota members based on whole genome sequencing of pure cultures obtained from chicken caecum.</title>
        <authorList>
            <person name="Medvecky M."/>
            <person name="Cejkova D."/>
            <person name="Polansky O."/>
            <person name="Karasova D."/>
            <person name="Kubasova T."/>
            <person name="Cizek A."/>
            <person name="Rychlik I."/>
        </authorList>
    </citation>
    <scope>NUCLEOTIDE SEQUENCE [LARGE SCALE GENOMIC DNA]</scope>
    <source>
        <strain evidence="9">An70</strain>
    </source>
</reference>
<dbReference type="PROSITE" id="PS00573">
    <property type="entry name" value="PYRIDINE_REDOX_2"/>
    <property type="match status" value="1"/>
</dbReference>
<evidence type="ECO:0000256" key="6">
    <source>
        <dbReference type="ARBA" id="ARBA00048132"/>
    </source>
</evidence>